<evidence type="ECO:0000313" key="1">
    <source>
        <dbReference type="EMBL" id="CAF1619792.1"/>
    </source>
</evidence>
<accession>A0A816CAI4</accession>
<evidence type="ECO:0000313" key="3">
    <source>
        <dbReference type="Proteomes" id="UP000663829"/>
    </source>
</evidence>
<keyword evidence="3" id="KW-1185">Reference proteome</keyword>
<proteinExistence type="predicted"/>
<dbReference type="Proteomes" id="UP000663829">
    <property type="component" value="Unassembled WGS sequence"/>
</dbReference>
<dbReference type="Proteomes" id="UP000681722">
    <property type="component" value="Unassembled WGS sequence"/>
</dbReference>
<dbReference type="AlphaFoldDB" id="A0A816CAI4"/>
<protein>
    <submittedName>
        <fullName evidence="1">Uncharacterized protein</fullName>
    </submittedName>
</protein>
<dbReference type="OrthoDB" id="10565576at2759"/>
<dbReference type="EMBL" id="CAJOBC010107472">
    <property type="protein sequence ID" value="CAF4509027.1"/>
    <property type="molecule type" value="Genomic_DNA"/>
</dbReference>
<dbReference type="EMBL" id="CAJNOQ010040362">
    <property type="protein sequence ID" value="CAF1619792.1"/>
    <property type="molecule type" value="Genomic_DNA"/>
</dbReference>
<feature type="non-terminal residue" evidence="1">
    <location>
        <position position="169"/>
    </location>
</feature>
<sequence length="169" mass="19604">KSLLGYCVRDSSKLRVMSAQDNDTFVQRILQCPLQKYRVSLASFDWNYFDEHRLALYGSNREYYDYNIPPKSIIAYSAKDGLLWCDGKQTNSFFKKENIEMVESKVVKFLLSPQSDGSNTKRMSESIQIDYKSVHKDCQTTVEKIQQSLRRTGRDLFPYSGILDILKGN</sequence>
<comment type="caution">
    <text evidence="1">The sequence shown here is derived from an EMBL/GenBank/DDBJ whole genome shotgun (WGS) entry which is preliminary data.</text>
</comment>
<gene>
    <name evidence="1" type="ORF">GPM918_LOCUS43665</name>
    <name evidence="2" type="ORF">SRO942_LOCUS45218</name>
</gene>
<organism evidence="1 3">
    <name type="scientific">Didymodactylos carnosus</name>
    <dbReference type="NCBI Taxonomy" id="1234261"/>
    <lineage>
        <taxon>Eukaryota</taxon>
        <taxon>Metazoa</taxon>
        <taxon>Spiralia</taxon>
        <taxon>Gnathifera</taxon>
        <taxon>Rotifera</taxon>
        <taxon>Eurotatoria</taxon>
        <taxon>Bdelloidea</taxon>
        <taxon>Philodinida</taxon>
        <taxon>Philodinidae</taxon>
        <taxon>Didymodactylos</taxon>
    </lineage>
</organism>
<name>A0A816CAI4_9BILA</name>
<reference evidence="1" key="1">
    <citation type="submission" date="2021-02" db="EMBL/GenBank/DDBJ databases">
        <authorList>
            <person name="Nowell W R."/>
        </authorList>
    </citation>
    <scope>NUCLEOTIDE SEQUENCE</scope>
</reference>
<evidence type="ECO:0000313" key="2">
    <source>
        <dbReference type="EMBL" id="CAF4509027.1"/>
    </source>
</evidence>